<reference evidence="2" key="1">
    <citation type="journal article" date="2022" name="Mol. Ecol. Resour.">
        <title>The genomes of chicory, endive, great burdock and yacon provide insights into Asteraceae palaeo-polyploidization history and plant inulin production.</title>
        <authorList>
            <person name="Fan W."/>
            <person name="Wang S."/>
            <person name="Wang H."/>
            <person name="Wang A."/>
            <person name="Jiang F."/>
            <person name="Liu H."/>
            <person name="Zhao H."/>
            <person name="Xu D."/>
            <person name="Zhang Y."/>
        </authorList>
    </citation>
    <scope>NUCLEOTIDE SEQUENCE [LARGE SCALE GENOMIC DNA]</scope>
    <source>
        <strain evidence="2">cv. Punajuju</strain>
    </source>
</reference>
<dbReference type="EMBL" id="CM042012">
    <property type="protein sequence ID" value="KAI3749481.1"/>
    <property type="molecule type" value="Genomic_DNA"/>
</dbReference>
<dbReference type="Proteomes" id="UP001055811">
    <property type="component" value="Linkage Group LG04"/>
</dbReference>
<evidence type="ECO:0000313" key="1">
    <source>
        <dbReference type="EMBL" id="KAI3749481.1"/>
    </source>
</evidence>
<accession>A0ACB9DSR0</accession>
<comment type="caution">
    <text evidence="1">The sequence shown here is derived from an EMBL/GenBank/DDBJ whole genome shotgun (WGS) entry which is preliminary data.</text>
</comment>
<protein>
    <submittedName>
        <fullName evidence="1">Uncharacterized protein</fullName>
    </submittedName>
</protein>
<gene>
    <name evidence="1" type="ORF">L2E82_20093</name>
</gene>
<evidence type="ECO:0000313" key="2">
    <source>
        <dbReference type="Proteomes" id="UP001055811"/>
    </source>
</evidence>
<keyword evidence="2" id="KW-1185">Reference proteome</keyword>
<organism evidence="1 2">
    <name type="scientific">Cichorium intybus</name>
    <name type="common">Chicory</name>
    <dbReference type="NCBI Taxonomy" id="13427"/>
    <lineage>
        <taxon>Eukaryota</taxon>
        <taxon>Viridiplantae</taxon>
        <taxon>Streptophyta</taxon>
        <taxon>Embryophyta</taxon>
        <taxon>Tracheophyta</taxon>
        <taxon>Spermatophyta</taxon>
        <taxon>Magnoliopsida</taxon>
        <taxon>eudicotyledons</taxon>
        <taxon>Gunneridae</taxon>
        <taxon>Pentapetalae</taxon>
        <taxon>asterids</taxon>
        <taxon>campanulids</taxon>
        <taxon>Asterales</taxon>
        <taxon>Asteraceae</taxon>
        <taxon>Cichorioideae</taxon>
        <taxon>Cichorieae</taxon>
        <taxon>Cichoriinae</taxon>
        <taxon>Cichorium</taxon>
    </lineage>
</organism>
<name>A0ACB9DSR0_CICIN</name>
<sequence>MVEIPDCLAAMMGVIAYDLLVLACSYWKLSDYLDNGDRDIESGDGNIKRDKVTMKRGEIGSKREIDYERGEIGSKDGKLTMKEGKLTTTGISFSLDRNIFLALEGKWTTKERKLAVKRDKVTRKGEGFLPNMEFEQDHVQILDALMPLYLNNQILRALQESLASELAARMNAMS</sequence>
<proteinExistence type="predicted"/>
<reference evidence="1 2" key="2">
    <citation type="journal article" date="2022" name="Mol. Ecol. Resour.">
        <title>The genomes of chicory, endive, great burdock and yacon provide insights into Asteraceae paleo-polyploidization history and plant inulin production.</title>
        <authorList>
            <person name="Fan W."/>
            <person name="Wang S."/>
            <person name="Wang H."/>
            <person name="Wang A."/>
            <person name="Jiang F."/>
            <person name="Liu H."/>
            <person name="Zhao H."/>
            <person name="Xu D."/>
            <person name="Zhang Y."/>
        </authorList>
    </citation>
    <scope>NUCLEOTIDE SEQUENCE [LARGE SCALE GENOMIC DNA]</scope>
    <source>
        <strain evidence="2">cv. Punajuju</strain>
        <tissue evidence="1">Leaves</tissue>
    </source>
</reference>